<dbReference type="Proteomes" id="UP000430670">
    <property type="component" value="Unassembled WGS sequence"/>
</dbReference>
<feature type="transmembrane region" description="Helical" evidence="1">
    <location>
        <begin position="172"/>
        <end position="192"/>
    </location>
</feature>
<name>A0A6I3SPM5_HELMO</name>
<dbReference type="Pfam" id="PF19700">
    <property type="entry name" value="DUF6198"/>
    <property type="match status" value="1"/>
</dbReference>
<comment type="caution">
    <text evidence="2">The sequence shown here is derived from an EMBL/GenBank/DDBJ whole genome shotgun (WGS) entry which is preliminary data.</text>
</comment>
<dbReference type="EMBL" id="WNKU01000052">
    <property type="protein sequence ID" value="MTV50988.1"/>
    <property type="molecule type" value="Genomic_DNA"/>
</dbReference>
<keyword evidence="1" id="KW-0812">Transmembrane</keyword>
<dbReference type="AlphaFoldDB" id="A0A6I3SPM5"/>
<accession>A0A6I3SPM5</accession>
<dbReference type="PANTHER" id="PTHR40078:SF1">
    <property type="entry name" value="INTEGRAL MEMBRANE PROTEIN"/>
    <property type="match status" value="1"/>
</dbReference>
<dbReference type="OrthoDB" id="154912at2"/>
<gene>
    <name evidence="2" type="ORF">GJ688_18900</name>
</gene>
<evidence type="ECO:0000313" key="2">
    <source>
        <dbReference type="EMBL" id="MTV50988.1"/>
    </source>
</evidence>
<evidence type="ECO:0008006" key="4">
    <source>
        <dbReference type="Google" id="ProtNLM"/>
    </source>
</evidence>
<sequence length="222" mass="24104">MGNYLKRFIRLIIGLFLYALGVVITMKANLGFAPWEVFHWGLGNTIGMTIGNVSILTGLFICVLVVLMGEKLGLGTILNMILIGVFIDLLLSLNLIPQIGGFFLGALLLIAGLFTISFGSYFYIHSGFGAGPRDSLMVALKRKTNLPVGLCRGIIEGSVVLTGWLLGGPVGIGTVLAAFGISFCIQIVFSLMRFEATSVKHETIDVTQKNLMKLYNRQLTQK</sequence>
<dbReference type="InterPro" id="IPR038750">
    <property type="entry name" value="YczE/YyaS-like"/>
</dbReference>
<feature type="transmembrane region" description="Helical" evidence="1">
    <location>
        <begin position="102"/>
        <end position="124"/>
    </location>
</feature>
<proteinExistence type="predicted"/>
<keyword evidence="1" id="KW-0472">Membrane</keyword>
<evidence type="ECO:0000256" key="1">
    <source>
        <dbReference type="SAM" id="Phobius"/>
    </source>
</evidence>
<organism evidence="2 3">
    <name type="scientific">Heliobacterium mobile</name>
    <name type="common">Heliobacillus mobilis</name>
    <dbReference type="NCBI Taxonomy" id="28064"/>
    <lineage>
        <taxon>Bacteria</taxon>
        <taxon>Bacillati</taxon>
        <taxon>Bacillota</taxon>
        <taxon>Clostridia</taxon>
        <taxon>Eubacteriales</taxon>
        <taxon>Heliobacteriaceae</taxon>
        <taxon>Heliobacterium</taxon>
    </lineage>
</organism>
<dbReference type="PANTHER" id="PTHR40078">
    <property type="entry name" value="INTEGRAL MEMBRANE PROTEIN-RELATED"/>
    <property type="match status" value="1"/>
</dbReference>
<feature type="transmembrane region" description="Helical" evidence="1">
    <location>
        <begin position="46"/>
        <end position="67"/>
    </location>
</feature>
<dbReference type="RefSeq" id="WP_155478069.1">
    <property type="nucleotide sequence ID" value="NZ_WNKU01000052.1"/>
</dbReference>
<feature type="transmembrane region" description="Helical" evidence="1">
    <location>
        <begin position="7"/>
        <end position="26"/>
    </location>
</feature>
<reference evidence="2 3" key="1">
    <citation type="submission" date="2019-11" db="EMBL/GenBank/DDBJ databases">
        <title>Whole-genome sequence of a the green, strictly anaerobic photosynthetic bacterium Heliobacillus mobilis DSM 6151.</title>
        <authorList>
            <person name="Kyndt J.A."/>
            <person name="Meyer T.E."/>
        </authorList>
    </citation>
    <scope>NUCLEOTIDE SEQUENCE [LARGE SCALE GENOMIC DNA]</scope>
    <source>
        <strain evidence="2 3">DSM 6151</strain>
    </source>
</reference>
<feature type="transmembrane region" description="Helical" evidence="1">
    <location>
        <begin position="74"/>
        <end position="96"/>
    </location>
</feature>
<evidence type="ECO:0000313" key="3">
    <source>
        <dbReference type="Proteomes" id="UP000430670"/>
    </source>
</evidence>
<feature type="transmembrane region" description="Helical" evidence="1">
    <location>
        <begin position="145"/>
        <end position="166"/>
    </location>
</feature>
<keyword evidence="3" id="KW-1185">Reference proteome</keyword>
<keyword evidence="1" id="KW-1133">Transmembrane helix</keyword>
<protein>
    <recommendedName>
        <fullName evidence="4">Membrane protein YczE</fullName>
    </recommendedName>
</protein>